<comment type="caution">
    <text evidence="1">The sequence shown here is derived from an EMBL/GenBank/DDBJ whole genome shotgun (WGS) entry which is preliminary data.</text>
</comment>
<dbReference type="AlphaFoldDB" id="A0A9X2BZT9"/>
<dbReference type="Proteomes" id="UP001139353">
    <property type="component" value="Unassembled WGS sequence"/>
</dbReference>
<gene>
    <name evidence="1" type="ORF">LPC04_13315</name>
</gene>
<keyword evidence="2" id="KW-1185">Reference proteome</keyword>
<evidence type="ECO:0000313" key="2">
    <source>
        <dbReference type="Proteomes" id="UP001139353"/>
    </source>
</evidence>
<dbReference type="RefSeq" id="WP_275682730.1">
    <property type="nucleotide sequence ID" value="NZ_JAJLJH010000003.1"/>
</dbReference>
<dbReference type="EMBL" id="JAJLJH010000003">
    <property type="protein sequence ID" value="MCK9686687.1"/>
    <property type="molecule type" value="Genomic_DNA"/>
</dbReference>
<name>A0A9X2BZT9_9BURK</name>
<reference evidence="1" key="1">
    <citation type="submission" date="2021-11" db="EMBL/GenBank/DDBJ databases">
        <title>BS-T2-15 a new species belonging to the Comamonadaceae family isolated from the soil of a French oak forest.</title>
        <authorList>
            <person name="Mieszkin S."/>
            <person name="Alain K."/>
        </authorList>
    </citation>
    <scope>NUCLEOTIDE SEQUENCE</scope>
    <source>
        <strain evidence="1">BS-T2-15</strain>
    </source>
</reference>
<sequence length="108" mass="12250">MDLVQSHPHPFSDTEWPFEDPVNAIAIATDRVFDGSHPILMVTHDTDGDWQVLCGGDVAERRPVVTCLGCTWLRDRSIGEMAALPRGWRAWRSAAGEPWDIERQRDDH</sequence>
<accession>A0A9X2BZT9</accession>
<protein>
    <submittedName>
        <fullName evidence="1">Uncharacterized protein</fullName>
    </submittedName>
</protein>
<evidence type="ECO:0000313" key="1">
    <source>
        <dbReference type="EMBL" id="MCK9686687.1"/>
    </source>
</evidence>
<proteinExistence type="predicted"/>
<organism evidence="1 2">
    <name type="scientific">Scleromatobacter humisilvae</name>
    <dbReference type="NCBI Taxonomy" id="2897159"/>
    <lineage>
        <taxon>Bacteria</taxon>
        <taxon>Pseudomonadati</taxon>
        <taxon>Pseudomonadota</taxon>
        <taxon>Betaproteobacteria</taxon>
        <taxon>Burkholderiales</taxon>
        <taxon>Sphaerotilaceae</taxon>
        <taxon>Scleromatobacter</taxon>
    </lineage>
</organism>